<dbReference type="SUPFAM" id="SSF48452">
    <property type="entry name" value="TPR-like"/>
    <property type="match status" value="1"/>
</dbReference>
<feature type="compositionally biased region" description="Acidic residues" evidence="2">
    <location>
        <begin position="169"/>
        <end position="184"/>
    </location>
</feature>
<dbReference type="Pfam" id="PF05118">
    <property type="entry name" value="Asp_Arg_Hydrox"/>
    <property type="match status" value="1"/>
</dbReference>
<feature type="compositionally biased region" description="Acidic residues" evidence="2">
    <location>
        <begin position="27"/>
        <end position="36"/>
    </location>
</feature>
<evidence type="ECO:0000313" key="5">
    <source>
        <dbReference type="Proteomes" id="UP001152759"/>
    </source>
</evidence>
<feature type="region of interest" description="Disordered" evidence="2">
    <location>
        <begin position="88"/>
        <end position="251"/>
    </location>
</feature>
<feature type="compositionally biased region" description="Basic and acidic residues" evidence="2">
    <location>
        <begin position="89"/>
        <end position="99"/>
    </location>
</feature>
<dbReference type="PANTHER" id="PTHR12366:SF29">
    <property type="entry name" value="ASPARTYL BETA-HYDROXYLASE, ISOFORM L"/>
    <property type="match status" value="1"/>
</dbReference>
<feature type="region of interest" description="Disordered" evidence="2">
    <location>
        <begin position="1"/>
        <end position="55"/>
    </location>
</feature>
<evidence type="ECO:0000256" key="2">
    <source>
        <dbReference type="SAM" id="MobiDB-lite"/>
    </source>
</evidence>
<dbReference type="PANTHER" id="PTHR12366">
    <property type="entry name" value="ASPARTYL/ASPARAGINYL BETA-HYDROXYLASE"/>
    <property type="match status" value="1"/>
</dbReference>
<sequence>MSGLRKKKLEEESIEAFDEEPTREVQGDQEENEETEENGKEEESAQEVIDDDDNEETVGVIVKFGVGVALIVVAHVVLIRKWNSWDPSAKVEDKGEAVDKSNVNDTSDTVEIIDRRESLVDLDTELPTPSGSEDEAMEDRTPEESEDEQVSENYAAKTAYEASATPADSEAESNAELTDDEVDDTPDRWKNEEADAQTGTEEEEEEEEEEDEEEEETEEEESPPPSPPKPKIQPEQNPRRRGGPRSADDIDFEQEYYEYTDITNDYDWAIRNELDFAEDEFLNGSIERAKSLFSNLLVEHPKSVRAYYGFARCIDQIAENLKSNTHLLEAINLYARTLELPDISDALYLRVANRTIERMRFKGLYQKLIPIHRSLIQRFHNDPIHRNNLAVTFLLMNRLNDAKTVLENVLNRWPSDGMAAAHYGFILKMEDNLEAGVKYLKNGIESNHSGAQDSRFYFHLGDALYRLGRNDEALKVYEIGVKRGMFRSLYQRSLYNIDRLVSRPWWTLEQTTYASFFRKLEENWQIIRNEAQALLTKNGEFVDEAEKLRSVGDWKQFELFARGRKIHDNCRKAPVTCGIVSSFEAASTCSRGQVKFSIMSPGTHVRAHCGPTNCRLRAHLGLIVPADTFLRVAEEIRSWKEGKVLVFDDSFEHEVWHNGTSARLVLIVDTWHPDLTQTERRTLAPI</sequence>
<gene>
    <name evidence="4" type="ORF">BEMITA_LOCUS10436</name>
</gene>
<evidence type="ECO:0000256" key="1">
    <source>
        <dbReference type="ARBA" id="ARBA00007730"/>
    </source>
</evidence>
<feature type="domain" description="Aspartyl/asparaginy/proline hydroxylase" evidence="3">
    <location>
        <begin position="521"/>
        <end position="673"/>
    </location>
</feature>
<evidence type="ECO:0000313" key="4">
    <source>
        <dbReference type="EMBL" id="CAH0774025.1"/>
    </source>
</evidence>
<name>A0A9P0CCV1_BEMTA</name>
<keyword evidence="5" id="KW-1185">Reference proteome</keyword>
<dbReference type="InterPro" id="IPR039038">
    <property type="entry name" value="ASPH"/>
</dbReference>
<proteinExistence type="inferred from homology"/>
<reference evidence="4" key="1">
    <citation type="submission" date="2021-12" db="EMBL/GenBank/DDBJ databases">
        <authorList>
            <person name="King R."/>
        </authorList>
    </citation>
    <scope>NUCLEOTIDE SEQUENCE</scope>
</reference>
<dbReference type="Gene3D" id="1.25.40.10">
    <property type="entry name" value="Tetratricopeptide repeat domain"/>
    <property type="match status" value="1"/>
</dbReference>
<protein>
    <recommendedName>
        <fullName evidence="3">Aspartyl/asparaginy/proline hydroxylase domain-containing protein</fullName>
    </recommendedName>
</protein>
<organism evidence="4 5">
    <name type="scientific">Bemisia tabaci</name>
    <name type="common">Sweetpotato whitefly</name>
    <name type="synonym">Aleurodes tabaci</name>
    <dbReference type="NCBI Taxonomy" id="7038"/>
    <lineage>
        <taxon>Eukaryota</taxon>
        <taxon>Metazoa</taxon>
        <taxon>Ecdysozoa</taxon>
        <taxon>Arthropoda</taxon>
        <taxon>Hexapoda</taxon>
        <taxon>Insecta</taxon>
        <taxon>Pterygota</taxon>
        <taxon>Neoptera</taxon>
        <taxon>Paraneoptera</taxon>
        <taxon>Hemiptera</taxon>
        <taxon>Sternorrhyncha</taxon>
        <taxon>Aleyrodoidea</taxon>
        <taxon>Aleyrodidae</taxon>
        <taxon>Aleyrodinae</taxon>
        <taxon>Bemisia</taxon>
    </lineage>
</organism>
<feature type="compositionally biased region" description="Acidic residues" evidence="2">
    <location>
        <begin position="200"/>
        <end position="222"/>
    </location>
</feature>
<dbReference type="GO" id="GO:0062101">
    <property type="term" value="F:peptidyl-aspartic acid 3-dioxygenase activity"/>
    <property type="evidence" value="ECO:0007669"/>
    <property type="project" value="InterPro"/>
</dbReference>
<dbReference type="GO" id="GO:0005783">
    <property type="term" value="C:endoplasmic reticulum"/>
    <property type="evidence" value="ECO:0007669"/>
    <property type="project" value="TreeGrafter"/>
</dbReference>
<dbReference type="Proteomes" id="UP001152759">
    <property type="component" value="Chromosome 6"/>
</dbReference>
<dbReference type="SUPFAM" id="SSF51197">
    <property type="entry name" value="Clavaminate synthase-like"/>
    <property type="match status" value="1"/>
</dbReference>
<dbReference type="AlphaFoldDB" id="A0A9P0CCV1"/>
<dbReference type="Pfam" id="PF13432">
    <property type="entry name" value="TPR_16"/>
    <property type="match status" value="1"/>
</dbReference>
<feature type="compositionally biased region" description="Acidic residues" evidence="2">
    <location>
        <begin position="44"/>
        <end position="55"/>
    </location>
</feature>
<dbReference type="InterPro" id="IPR007803">
    <property type="entry name" value="Asp/Arg/Pro-Hydrxlase"/>
</dbReference>
<dbReference type="EMBL" id="OU963867">
    <property type="protein sequence ID" value="CAH0774025.1"/>
    <property type="molecule type" value="Genomic_DNA"/>
</dbReference>
<accession>A0A9P0CCV1</accession>
<dbReference type="InterPro" id="IPR027443">
    <property type="entry name" value="IPNS-like_sf"/>
</dbReference>
<evidence type="ECO:0000259" key="3">
    <source>
        <dbReference type="Pfam" id="PF05118"/>
    </source>
</evidence>
<dbReference type="InterPro" id="IPR011990">
    <property type="entry name" value="TPR-like_helical_dom_sf"/>
</dbReference>
<comment type="similarity">
    <text evidence="1">Belongs to the aspartyl/asparaginyl beta-hydroxylase family.</text>
</comment>
<dbReference type="Gene3D" id="2.60.120.330">
    <property type="entry name" value="B-lactam Antibiotic, Isopenicillin N Synthase, Chain"/>
    <property type="match status" value="1"/>
</dbReference>